<evidence type="ECO:0000256" key="3">
    <source>
        <dbReference type="ARBA" id="ARBA00010663"/>
    </source>
</evidence>
<evidence type="ECO:0000256" key="11">
    <source>
        <dbReference type="ARBA" id="ARBA00023180"/>
    </source>
</evidence>
<dbReference type="Ensembl" id="ENSCWAT00000006403.1">
    <property type="protein sequence ID" value="ENSCWAP00000005927.1"/>
    <property type="gene ID" value="ENSCWAG00000004583.1"/>
</dbReference>
<keyword evidence="16" id="KW-1185">Reference proteome</keyword>
<dbReference type="AlphaFoldDB" id="A0A8C3VZZ1"/>
<name>A0A8C3VZZ1_9CETA</name>
<protein>
    <recommendedName>
        <fullName evidence="13">Vomeronasal type-1 receptor</fullName>
    </recommendedName>
</protein>
<evidence type="ECO:0000256" key="6">
    <source>
        <dbReference type="ARBA" id="ARBA00022692"/>
    </source>
</evidence>
<comment type="similarity">
    <text evidence="3 13">Belongs to the G-protein coupled receptor 1 family.</text>
</comment>
<dbReference type="InterPro" id="IPR017452">
    <property type="entry name" value="GPCR_Rhodpsn_7TM"/>
</dbReference>
<dbReference type="CDD" id="cd13949">
    <property type="entry name" value="7tm_V1R_pheromone"/>
    <property type="match status" value="1"/>
</dbReference>
<evidence type="ECO:0000256" key="1">
    <source>
        <dbReference type="ARBA" id="ARBA00003878"/>
    </source>
</evidence>
<dbReference type="GO" id="GO:0016503">
    <property type="term" value="F:pheromone receptor activity"/>
    <property type="evidence" value="ECO:0007669"/>
    <property type="project" value="InterPro"/>
</dbReference>
<dbReference type="Proteomes" id="UP000694540">
    <property type="component" value="Unplaced"/>
</dbReference>
<keyword evidence="10 13" id="KW-0675">Receptor</keyword>
<dbReference type="PANTHER" id="PTHR24062">
    <property type="entry name" value="VOMERONASAL TYPE-1 RECEPTOR"/>
    <property type="match status" value="1"/>
</dbReference>
<dbReference type="GO" id="GO:0005886">
    <property type="term" value="C:plasma membrane"/>
    <property type="evidence" value="ECO:0007669"/>
    <property type="project" value="UniProtKB-SubCell"/>
</dbReference>
<reference evidence="15" key="2">
    <citation type="submission" date="2025-09" db="UniProtKB">
        <authorList>
            <consortium name="Ensembl"/>
        </authorList>
    </citation>
    <scope>IDENTIFICATION</scope>
</reference>
<keyword evidence="6 13" id="KW-0812">Transmembrane</keyword>
<evidence type="ECO:0000256" key="2">
    <source>
        <dbReference type="ARBA" id="ARBA00004651"/>
    </source>
</evidence>
<organism evidence="15 16">
    <name type="scientific">Catagonus wagneri</name>
    <name type="common">Chacoan peccary</name>
    <dbReference type="NCBI Taxonomy" id="51154"/>
    <lineage>
        <taxon>Eukaryota</taxon>
        <taxon>Metazoa</taxon>
        <taxon>Chordata</taxon>
        <taxon>Craniata</taxon>
        <taxon>Vertebrata</taxon>
        <taxon>Euteleostomi</taxon>
        <taxon>Mammalia</taxon>
        <taxon>Eutheria</taxon>
        <taxon>Laurasiatheria</taxon>
        <taxon>Artiodactyla</taxon>
        <taxon>Suina</taxon>
        <taxon>Tayassuidae</taxon>
        <taxon>Catagonus</taxon>
    </lineage>
</organism>
<evidence type="ECO:0000256" key="4">
    <source>
        <dbReference type="ARBA" id="ARBA00022475"/>
    </source>
</evidence>
<comment type="subcellular location">
    <subcellularLocation>
        <location evidence="2 13">Cell membrane</location>
        <topology evidence="2 13">Multi-pass membrane protein</topology>
    </subcellularLocation>
</comment>
<evidence type="ECO:0000256" key="8">
    <source>
        <dbReference type="ARBA" id="ARBA00023040"/>
    </source>
</evidence>
<dbReference type="Pfam" id="PF03402">
    <property type="entry name" value="V1R"/>
    <property type="match status" value="1"/>
</dbReference>
<comment type="function">
    <text evidence="1">Putative pheromone receptor.</text>
</comment>
<evidence type="ECO:0000256" key="13">
    <source>
        <dbReference type="RuleBase" id="RU364061"/>
    </source>
</evidence>
<evidence type="ECO:0000256" key="10">
    <source>
        <dbReference type="ARBA" id="ARBA00023170"/>
    </source>
</evidence>
<dbReference type="FunFam" id="1.20.1070.10:FF:000033">
    <property type="entry name" value="Vomeronasal type-1 receptor"/>
    <property type="match status" value="1"/>
</dbReference>
<accession>A0A8C3VZZ1</accession>
<keyword evidence="8 13" id="KW-0297">G-protein coupled receptor</keyword>
<feature type="transmembrane region" description="Helical" evidence="13">
    <location>
        <begin position="236"/>
        <end position="260"/>
    </location>
</feature>
<feature type="transmembrane region" description="Helical" evidence="13">
    <location>
        <begin position="133"/>
        <end position="150"/>
    </location>
</feature>
<keyword evidence="11" id="KW-0325">Glycoprotein</keyword>
<feature type="domain" description="G-protein coupled receptors family 1 profile" evidence="14">
    <location>
        <begin position="22"/>
        <end position="286"/>
    </location>
</feature>
<dbReference type="PRINTS" id="PR01534">
    <property type="entry name" value="VOMERONASL1R"/>
</dbReference>
<sequence length="299" mass="33632">MATMDLAIGVIFLLQTTAGLLGNCSLVYHFLFLYFSGGRSRSIDLILKHVTLANLLVLLSRGIPETLAAFGSKPFIDDFGCKLVFYIHRVSRDVSTGTTCILSVFQVIMISPSDSRWAELKGKAPRYIGTSNVFCWILNMMLNILVPLYTTGKLNNTIMTKNIDNGYCYSIVNDKIRETVYVPLLLFHDGFCLLLMVWSSGSMVLILHRHKRQVRYIHSNGQSPKPSPETTATQSILVLVCLFVSSWTLSTIFHTCVTVFNNPSFWLKNTSTLIAACFPAISPYILMRHDTRESRFCFA</sequence>
<dbReference type="Gene3D" id="1.20.1070.10">
    <property type="entry name" value="Rhodopsin 7-helix transmembrane proteins"/>
    <property type="match status" value="1"/>
</dbReference>
<dbReference type="InterPro" id="IPR004072">
    <property type="entry name" value="Vmron_rcpt_1"/>
</dbReference>
<keyword evidence="4 13" id="KW-1003">Cell membrane</keyword>
<evidence type="ECO:0000259" key="14">
    <source>
        <dbReference type="PROSITE" id="PS50262"/>
    </source>
</evidence>
<feature type="transmembrane region" description="Helical" evidence="13">
    <location>
        <begin position="6"/>
        <end position="33"/>
    </location>
</feature>
<dbReference type="PROSITE" id="PS50262">
    <property type="entry name" value="G_PROTEIN_RECEP_F1_2"/>
    <property type="match status" value="1"/>
</dbReference>
<keyword evidence="9 13" id="KW-0472">Membrane</keyword>
<evidence type="ECO:0000256" key="9">
    <source>
        <dbReference type="ARBA" id="ARBA00023136"/>
    </source>
</evidence>
<dbReference type="SUPFAM" id="SSF81321">
    <property type="entry name" value="Family A G protein-coupled receptor-like"/>
    <property type="match status" value="1"/>
</dbReference>
<evidence type="ECO:0000313" key="15">
    <source>
        <dbReference type="Ensembl" id="ENSCWAP00000005927.1"/>
    </source>
</evidence>
<evidence type="ECO:0000313" key="16">
    <source>
        <dbReference type="Proteomes" id="UP000694540"/>
    </source>
</evidence>
<feature type="transmembrane region" description="Helical" evidence="13">
    <location>
        <begin position="266"/>
        <end position="286"/>
    </location>
</feature>
<keyword evidence="7 13" id="KW-1133">Transmembrane helix</keyword>
<proteinExistence type="inferred from homology"/>
<dbReference type="GO" id="GO:0007606">
    <property type="term" value="P:sensory perception of chemical stimulus"/>
    <property type="evidence" value="ECO:0007669"/>
    <property type="project" value="UniProtKB-ARBA"/>
</dbReference>
<dbReference type="GO" id="GO:0019236">
    <property type="term" value="P:response to pheromone"/>
    <property type="evidence" value="ECO:0007669"/>
    <property type="project" value="UniProtKB-KW"/>
</dbReference>
<keyword evidence="5 13" id="KW-0589">Pheromone response</keyword>
<dbReference type="GeneTree" id="ENSGT00960000186612"/>
<evidence type="ECO:0000256" key="7">
    <source>
        <dbReference type="ARBA" id="ARBA00022989"/>
    </source>
</evidence>
<reference evidence="15" key="1">
    <citation type="submission" date="2025-08" db="UniProtKB">
        <authorList>
            <consortium name="Ensembl"/>
        </authorList>
    </citation>
    <scope>IDENTIFICATION</scope>
</reference>
<keyword evidence="12 13" id="KW-0807">Transducer</keyword>
<evidence type="ECO:0000256" key="12">
    <source>
        <dbReference type="ARBA" id="ARBA00023224"/>
    </source>
</evidence>
<feature type="transmembrane region" description="Helical" evidence="13">
    <location>
        <begin position="185"/>
        <end position="207"/>
    </location>
</feature>
<evidence type="ECO:0000256" key="5">
    <source>
        <dbReference type="ARBA" id="ARBA00022507"/>
    </source>
</evidence>